<protein>
    <recommendedName>
        <fullName evidence="7">Cobyrinate a,c-diamide synthase</fullName>
        <ecNumber evidence="7">6.3.5.11</ecNumber>
    </recommendedName>
    <alternativeName>
        <fullName evidence="7">Cobyrinic acid a,c-diamide synthetase</fullName>
    </alternativeName>
</protein>
<keyword evidence="3 7" id="KW-0547">Nucleotide-binding</keyword>
<dbReference type="NCBIfam" id="TIGR00379">
    <property type="entry name" value="cobB"/>
    <property type="match status" value="1"/>
</dbReference>
<reference evidence="10" key="1">
    <citation type="submission" date="2020-08" db="EMBL/GenBank/DDBJ databases">
        <title>Genome public.</title>
        <authorList>
            <person name="Liu C."/>
            <person name="Sun Q."/>
        </authorList>
    </citation>
    <scope>NUCLEOTIDE SEQUENCE</scope>
    <source>
        <strain evidence="10">NSJ-15</strain>
    </source>
</reference>
<dbReference type="InterPro" id="IPR002586">
    <property type="entry name" value="CobQ/CobB/MinD/ParA_Nub-bd_dom"/>
</dbReference>
<dbReference type="EMBL" id="JACRTL010000008">
    <property type="protein sequence ID" value="MBC8611766.1"/>
    <property type="molecule type" value="Genomic_DNA"/>
</dbReference>
<keyword evidence="2 7" id="KW-0436">Ligase</keyword>
<comment type="cofactor">
    <cofactor evidence="1 7">
        <name>Mg(2+)</name>
        <dbReference type="ChEBI" id="CHEBI:18420"/>
    </cofactor>
</comment>
<dbReference type="Gene3D" id="3.40.50.300">
    <property type="entry name" value="P-loop containing nucleotide triphosphate hydrolases"/>
    <property type="match status" value="1"/>
</dbReference>
<dbReference type="PROSITE" id="PS51274">
    <property type="entry name" value="GATASE_COBBQ"/>
    <property type="match status" value="1"/>
</dbReference>
<dbReference type="PANTHER" id="PTHR43873:SF1">
    <property type="entry name" value="COBYRINATE A,C-DIAMIDE SYNTHASE"/>
    <property type="match status" value="1"/>
</dbReference>
<dbReference type="InterPro" id="IPR011698">
    <property type="entry name" value="GATase_3"/>
</dbReference>
<dbReference type="RefSeq" id="WP_187536758.1">
    <property type="nucleotide sequence ID" value="NZ_JACRTL010000008.1"/>
</dbReference>
<name>A0A8J6P2K9_9FIRM</name>
<dbReference type="Pfam" id="PF01656">
    <property type="entry name" value="CbiA"/>
    <property type="match status" value="1"/>
</dbReference>
<dbReference type="InterPro" id="IPR029062">
    <property type="entry name" value="Class_I_gatase-like"/>
</dbReference>
<keyword evidence="7" id="KW-0169">Cobalamin biosynthesis</keyword>
<comment type="function">
    <text evidence="7">Catalyzes the ATP-dependent amidation of the two carboxylate groups at positions a and c of cobyrinate, using either L-glutamine or ammonia as the nitrogen source.</text>
</comment>
<dbReference type="AlphaFoldDB" id="A0A8J6P2K9"/>
<evidence type="ECO:0000256" key="5">
    <source>
        <dbReference type="ARBA" id="ARBA00022842"/>
    </source>
</evidence>
<dbReference type="SUPFAM" id="SSF52317">
    <property type="entry name" value="Class I glutamine amidotransferase-like"/>
    <property type="match status" value="1"/>
</dbReference>
<comment type="pathway">
    <text evidence="7">Cofactor biosynthesis; adenosylcobalamin biosynthesis; cob(II)yrinate a,c-diamide from sirohydrochlorin (anaerobic route): step 10/10.</text>
</comment>
<evidence type="ECO:0000313" key="10">
    <source>
        <dbReference type="EMBL" id="MBC8611766.1"/>
    </source>
</evidence>
<evidence type="ECO:0000256" key="4">
    <source>
        <dbReference type="ARBA" id="ARBA00022840"/>
    </source>
</evidence>
<evidence type="ECO:0000256" key="2">
    <source>
        <dbReference type="ARBA" id="ARBA00022598"/>
    </source>
</evidence>
<comment type="catalytic activity">
    <reaction evidence="7">
        <text>cob(II)yrinate + 2 L-glutamine + 2 ATP + 2 H2O = cob(II)yrinate a,c diamide + 2 L-glutamate + 2 ADP + 2 phosphate + 2 H(+)</text>
        <dbReference type="Rhea" id="RHEA:26289"/>
        <dbReference type="ChEBI" id="CHEBI:15377"/>
        <dbReference type="ChEBI" id="CHEBI:15378"/>
        <dbReference type="ChEBI" id="CHEBI:29985"/>
        <dbReference type="ChEBI" id="CHEBI:30616"/>
        <dbReference type="ChEBI" id="CHEBI:43474"/>
        <dbReference type="ChEBI" id="CHEBI:58359"/>
        <dbReference type="ChEBI" id="CHEBI:58537"/>
        <dbReference type="ChEBI" id="CHEBI:58894"/>
        <dbReference type="ChEBI" id="CHEBI:456216"/>
        <dbReference type="EC" id="6.3.5.11"/>
    </reaction>
</comment>
<evidence type="ECO:0000256" key="3">
    <source>
        <dbReference type="ARBA" id="ARBA00022741"/>
    </source>
</evidence>
<evidence type="ECO:0000256" key="7">
    <source>
        <dbReference type="HAMAP-Rule" id="MF_00027"/>
    </source>
</evidence>
<dbReference type="GO" id="GO:0005524">
    <property type="term" value="F:ATP binding"/>
    <property type="evidence" value="ECO:0007669"/>
    <property type="project" value="UniProtKB-UniRule"/>
</dbReference>
<keyword evidence="4 7" id="KW-0067">ATP-binding</keyword>
<proteinExistence type="inferred from homology"/>
<dbReference type="NCBIfam" id="NF002204">
    <property type="entry name" value="PRK01077.1"/>
    <property type="match status" value="1"/>
</dbReference>
<keyword evidence="11" id="KW-1185">Reference proteome</keyword>
<dbReference type="GO" id="GO:0009236">
    <property type="term" value="P:cobalamin biosynthetic process"/>
    <property type="evidence" value="ECO:0007669"/>
    <property type="project" value="UniProtKB-UniRule"/>
</dbReference>
<dbReference type="Proteomes" id="UP000632659">
    <property type="component" value="Unassembled WGS sequence"/>
</dbReference>
<dbReference type="EC" id="6.3.5.11" evidence="7"/>
<feature type="domain" description="CobB/CobQ-like glutamine amidotransferase" evidence="9">
    <location>
        <begin position="250"/>
        <end position="433"/>
    </location>
</feature>
<organism evidence="10 11">
    <name type="scientific">Massiliimalia timonensis</name>
    <dbReference type="NCBI Taxonomy" id="1987501"/>
    <lineage>
        <taxon>Bacteria</taxon>
        <taxon>Bacillati</taxon>
        <taxon>Bacillota</taxon>
        <taxon>Clostridia</taxon>
        <taxon>Eubacteriales</taxon>
        <taxon>Oscillospiraceae</taxon>
        <taxon>Massiliimalia</taxon>
    </lineage>
</organism>
<gene>
    <name evidence="7" type="primary">cbiA</name>
    <name evidence="10" type="ORF">H8702_11760</name>
</gene>
<keyword evidence="5 7" id="KW-0460">Magnesium</keyword>
<dbReference type="CDD" id="cd03130">
    <property type="entry name" value="GATase1_CobB"/>
    <property type="match status" value="1"/>
</dbReference>
<dbReference type="GO" id="GO:0042242">
    <property type="term" value="F:cobyrinic acid a,c-diamide synthase activity"/>
    <property type="evidence" value="ECO:0007669"/>
    <property type="project" value="UniProtKB-UniRule"/>
</dbReference>
<evidence type="ECO:0000313" key="11">
    <source>
        <dbReference type="Proteomes" id="UP000632659"/>
    </source>
</evidence>
<evidence type="ECO:0000256" key="6">
    <source>
        <dbReference type="ARBA" id="ARBA00022962"/>
    </source>
</evidence>
<comment type="similarity">
    <text evidence="7">Belongs to the CobB/CbiA family.</text>
</comment>
<keyword evidence="6 7" id="KW-0315">Glutamine amidotransferase</keyword>
<comment type="caution">
    <text evidence="10">The sequence shown here is derived from an EMBL/GenBank/DDBJ whole genome shotgun (WGS) entry which is preliminary data.</text>
</comment>
<dbReference type="UniPathway" id="UPA00148">
    <property type="reaction ID" value="UER00231"/>
</dbReference>
<comment type="domain">
    <text evidence="7">Comprises of two domains. The C-terminal domain contains the binding site for glutamine and catalyzes the hydrolysis of this substrate to glutamate and ammonia. The N-terminal domain is anticipated to bind ATP and cobyrinate and catalyzes the ultimate synthesis of the diamide product. The ammonia produced via the glutaminase domain is probably translocated to the adjacent domain via a molecular tunnel, where it reacts with an activated intermediate.</text>
</comment>
<evidence type="ECO:0000259" key="9">
    <source>
        <dbReference type="Pfam" id="PF07685"/>
    </source>
</evidence>
<dbReference type="InterPro" id="IPR004484">
    <property type="entry name" value="CbiA/CobB_synth"/>
</dbReference>
<dbReference type="InterPro" id="IPR027417">
    <property type="entry name" value="P-loop_NTPase"/>
</dbReference>
<evidence type="ECO:0000256" key="1">
    <source>
        <dbReference type="ARBA" id="ARBA00001946"/>
    </source>
</evidence>
<feature type="active site" description="Nucleophile" evidence="7">
    <location>
        <position position="332"/>
    </location>
</feature>
<dbReference type="SUPFAM" id="SSF52540">
    <property type="entry name" value="P-loop containing nucleoside triphosphate hydrolases"/>
    <property type="match status" value="1"/>
</dbReference>
<feature type="site" description="Increases nucleophilicity of active site Cys" evidence="7">
    <location>
        <position position="432"/>
    </location>
</feature>
<evidence type="ECO:0000259" key="8">
    <source>
        <dbReference type="Pfam" id="PF01656"/>
    </source>
</evidence>
<dbReference type="Pfam" id="PF07685">
    <property type="entry name" value="GATase_3"/>
    <property type="match status" value="1"/>
</dbReference>
<feature type="domain" description="CobQ/CobB/MinD/ParA nucleotide binding" evidence="8">
    <location>
        <begin position="9"/>
        <end position="190"/>
    </location>
</feature>
<comment type="miscellaneous">
    <text evidence="7">The a and c carboxylates of cobyrinate are activated for nucleophilic attack via formation of a phosphorylated intermediate by ATP. CbiA catalyzes first the amidation of the c-carboxylate, and then that of the a-carboxylate.</text>
</comment>
<dbReference type="HAMAP" id="MF_00027">
    <property type="entry name" value="CobB_CbiA"/>
    <property type="match status" value="1"/>
</dbReference>
<accession>A0A8J6P2K9</accession>
<dbReference type="Gene3D" id="3.40.50.880">
    <property type="match status" value="1"/>
</dbReference>
<sequence length="459" mass="50478">MKGNPARLMLTAPASGSGKTMVTCAALKLLAQSGKSVSFKCGPDYIDPMFHRKVLHTSSYQLDSFFMERDALRRSLLRHTPAGGIAVLEGAMGYYDGVAGTTTQASAYEVAKQTKTPVVLVIDCKQMSTSVLAVIHGFLTFYPDSGIKGVIFNRLSAARYPELQKLVEQNFPVKALGYLPFLPECQLESRHLGLVTAQEVTDLQNKLERLAEQARESLDLPAIVALAHEAPELEAEEELLPERVKEPPVIALARDEAFCFTYQENLELLEQLGAEILPFSPLWDKKIPENADGLLLSGGYPELYAKTLSENSGMRDSVLNAVHGGMPCIAECGGFLYLGKSLVDQRGECYDMAGALPMESYPKQGLGRFGYITLTAQKDNLLCPAEGQIKAHEFHYWETSDPGSSFLAVKPVRGTKWECAHTSRSLYAGFPHLFLPSNPEAAKRFVLACCAYRQKRRNG</sequence>
<dbReference type="PANTHER" id="PTHR43873">
    <property type="entry name" value="COBYRINATE A,C-DIAMIDE SYNTHASE"/>
    <property type="match status" value="1"/>
</dbReference>